<name>A0A6V8P324_9ACTN</name>
<organism evidence="2 3">
    <name type="scientific">Candidatus Hakubella thermalkaliphila</name>
    <dbReference type="NCBI Taxonomy" id="2754717"/>
    <lineage>
        <taxon>Bacteria</taxon>
        <taxon>Bacillati</taxon>
        <taxon>Actinomycetota</taxon>
        <taxon>Actinomycetota incertae sedis</taxon>
        <taxon>Candidatus Hakubellales</taxon>
        <taxon>Candidatus Hakubellaceae</taxon>
        <taxon>Candidatus Hakubella</taxon>
    </lineage>
</organism>
<dbReference type="Pfam" id="PF20586">
    <property type="entry name" value="DUF6788"/>
    <property type="match status" value="1"/>
</dbReference>
<protein>
    <recommendedName>
        <fullName evidence="1">DUF6788 domain-containing protein</fullName>
    </recommendedName>
</protein>
<dbReference type="AlphaFoldDB" id="A0A6V8P324"/>
<accession>A0A6V8P324</accession>
<evidence type="ECO:0000313" key="3">
    <source>
        <dbReference type="Proteomes" id="UP000591948"/>
    </source>
</evidence>
<dbReference type="InterPro" id="IPR046738">
    <property type="entry name" value="DUF6788"/>
</dbReference>
<proteinExistence type="predicted"/>
<sequence>MPQDVEKHARDAWRRIEEIKSKIIRIDLVCSGTLIERKMTCGKPNCKCVTDPEARHGPYNEWSRREGGRLVHNIVSPEQARELKKAIVNRREIQALIGRWERESTTIILGIC</sequence>
<evidence type="ECO:0000313" key="2">
    <source>
        <dbReference type="EMBL" id="GFP26868.1"/>
    </source>
</evidence>
<comment type="caution">
    <text evidence="2">The sequence shown here is derived from an EMBL/GenBank/DDBJ whole genome shotgun (WGS) entry which is preliminary data.</text>
</comment>
<dbReference type="EMBL" id="BLRY01000007">
    <property type="protein sequence ID" value="GFP26868.1"/>
    <property type="molecule type" value="Genomic_DNA"/>
</dbReference>
<keyword evidence="3" id="KW-1185">Reference proteome</keyword>
<dbReference type="RefSeq" id="WP_219855517.1">
    <property type="nucleotide sequence ID" value="NZ_BLRY01000007.1"/>
</dbReference>
<reference evidence="2 3" key="1">
    <citation type="journal article" date="2020" name="Front. Microbiol.">
        <title>Single-cell genomics of novel Actinobacteria with the Wood-Ljungdahl pathway discovered in a serpentinizing system.</title>
        <authorList>
            <person name="Merino N."/>
            <person name="Kawai M."/>
            <person name="Boyd E.S."/>
            <person name="Colman D.R."/>
            <person name="McGlynn S.E."/>
            <person name="Nealson K.H."/>
            <person name="Kurokawa K."/>
            <person name="Hongoh Y."/>
        </authorList>
    </citation>
    <scope>NUCLEOTIDE SEQUENCE [LARGE SCALE GENOMIC DNA]</scope>
    <source>
        <strain evidence="2 3">S33</strain>
    </source>
</reference>
<feature type="domain" description="DUF6788" evidence="1">
    <location>
        <begin position="14"/>
        <end position="84"/>
    </location>
</feature>
<evidence type="ECO:0000259" key="1">
    <source>
        <dbReference type="Pfam" id="PF20586"/>
    </source>
</evidence>
<gene>
    <name evidence="2" type="ORF">HKBW3S33_00282</name>
</gene>
<dbReference type="Proteomes" id="UP000591948">
    <property type="component" value="Unassembled WGS sequence"/>
</dbReference>